<dbReference type="Proteomes" id="UP000596660">
    <property type="component" value="Unplaced"/>
</dbReference>
<reference evidence="1" key="2">
    <citation type="submission" date="2021-03" db="UniProtKB">
        <authorList>
            <consortium name="EnsemblPlants"/>
        </authorList>
    </citation>
    <scope>IDENTIFICATION</scope>
</reference>
<proteinExistence type="predicted"/>
<evidence type="ECO:0000313" key="1">
    <source>
        <dbReference type="EnsemblPlants" id="AUR62044729-RA:cds"/>
    </source>
</evidence>
<dbReference type="AlphaFoldDB" id="A0A803NF23"/>
<name>A0A803NF23_CHEQI</name>
<organism evidence="1 2">
    <name type="scientific">Chenopodium quinoa</name>
    <name type="common">Quinoa</name>
    <dbReference type="NCBI Taxonomy" id="63459"/>
    <lineage>
        <taxon>Eukaryota</taxon>
        <taxon>Viridiplantae</taxon>
        <taxon>Streptophyta</taxon>
        <taxon>Embryophyta</taxon>
        <taxon>Tracheophyta</taxon>
        <taxon>Spermatophyta</taxon>
        <taxon>Magnoliopsida</taxon>
        <taxon>eudicotyledons</taxon>
        <taxon>Gunneridae</taxon>
        <taxon>Pentapetalae</taxon>
        <taxon>Caryophyllales</taxon>
        <taxon>Chenopodiaceae</taxon>
        <taxon>Chenopodioideae</taxon>
        <taxon>Atripliceae</taxon>
        <taxon>Chenopodium</taxon>
    </lineage>
</organism>
<evidence type="ECO:0000313" key="2">
    <source>
        <dbReference type="Proteomes" id="UP000596660"/>
    </source>
</evidence>
<dbReference type="OMA" id="QMDQFEK"/>
<protein>
    <submittedName>
        <fullName evidence="1">Uncharacterized protein</fullName>
    </submittedName>
</protein>
<accession>A0A803NF23</accession>
<reference evidence="1" key="1">
    <citation type="journal article" date="2017" name="Nature">
        <title>The genome of Chenopodium quinoa.</title>
        <authorList>
            <person name="Jarvis D.E."/>
            <person name="Ho Y.S."/>
            <person name="Lightfoot D.J."/>
            <person name="Schmoeckel S.M."/>
            <person name="Li B."/>
            <person name="Borm T.J.A."/>
            <person name="Ohyanagi H."/>
            <person name="Mineta K."/>
            <person name="Michell C.T."/>
            <person name="Saber N."/>
            <person name="Kharbatia N.M."/>
            <person name="Rupper R.R."/>
            <person name="Sharp A.R."/>
            <person name="Dally N."/>
            <person name="Boughton B.A."/>
            <person name="Woo Y.H."/>
            <person name="Gao G."/>
            <person name="Schijlen E.G.W.M."/>
            <person name="Guo X."/>
            <person name="Momin A.A."/>
            <person name="Negrao S."/>
            <person name="Al-Babili S."/>
            <person name="Gehring C."/>
            <person name="Roessner U."/>
            <person name="Jung C."/>
            <person name="Murphy K."/>
            <person name="Arold S.T."/>
            <person name="Gojobori T."/>
            <person name="van der Linden C.G."/>
            <person name="van Loo E.N."/>
            <person name="Jellen E.N."/>
            <person name="Maughan P.J."/>
            <person name="Tester M."/>
        </authorList>
    </citation>
    <scope>NUCLEOTIDE SEQUENCE [LARGE SCALE GENOMIC DNA]</scope>
    <source>
        <strain evidence="1">cv. PI 614886</strain>
    </source>
</reference>
<keyword evidence="2" id="KW-1185">Reference proteome</keyword>
<sequence>MQMIGKNMGSIVKSLESSLNTGNLQKMWKQMDQFEKQFVNMEAAGHAIADPKASEKVDEDDLTRRLAELKARG</sequence>
<dbReference type="EnsemblPlants" id="AUR62044729-RA">
    <property type="protein sequence ID" value="AUR62044729-RA:cds"/>
    <property type="gene ID" value="AUR62044729"/>
</dbReference>
<dbReference type="Gramene" id="AUR62044729-RA">
    <property type="protein sequence ID" value="AUR62044729-RA:cds"/>
    <property type="gene ID" value="AUR62044729"/>
</dbReference>